<dbReference type="Proteomes" id="UP001310594">
    <property type="component" value="Unassembled WGS sequence"/>
</dbReference>
<reference evidence="1" key="1">
    <citation type="submission" date="2023-08" db="EMBL/GenBank/DDBJ databases">
        <title>Black Yeasts Isolated from many extreme environments.</title>
        <authorList>
            <person name="Coleine C."/>
            <person name="Stajich J.E."/>
            <person name="Selbmann L."/>
        </authorList>
    </citation>
    <scope>NUCLEOTIDE SEQUENCE</scope>
    <source>
        <strain evidence="1">CCFEE 5810</strain>
    </source>
</reference>
<organism evidence="1 2">
    <name type="scientific">Elasticomyces elasticus</name>
    <dbReference type="NCBI Taxonomy" id="574655"/>
    <lineage>
        <taxon>Eukaryota</taxon>
        <taxon>Fungi</taxon>
        <taxon>Dikarya</taxon>
        <taxon>Ascomycota</taxon>
        <taxon>Pezizomycotina</taxon>
        <taxon>Dothideomycetes</taxon>
        <taxon>Dothideomycetidae</taxon>
        <taxon>Mycosphaerellales</taxon>
        <taxon>Teratosphaeriaceae</taxon>
        <taxon>Elasticomyces</taxon>
    </lineage>
</organism>
<protein>
    <submittedName>
        <fullName evidence="1">Uncharacterized protein</fullName>
    </submittedName>
</protein>
<accession>A0AAN7WCF3</accession>
<evidence type="ECO:0000313" key="1">
    <source>
        <dbReference type="EMBL" id="KAK5695880.1"/>
    </source>
</evidence>
<comment type="caution">
    <text evidence="1">The sequence shown here is derived from an EMBL/GenBank/DDBJ whole genome shotgun (WGS) entry which is preliminary data.</text>
</comment>
<proteinExistence type="predicted"/>
<evidence type="ECO:0000313" key="2">
    <source>
        <dbReference type="Proteomes" id="UP001310594"/>
    </source>
</evidence>
<name>A0AAN7WCF3_9PEZI</name>
<sequence length="247" mass="27897">MWLAYTTARPEISYEAELIAQVLLTREYFLGVGTDIRVRVVLNRGSAESTYCCGARELSGRRLQEVLDDIEQHDEWMGDEVESPARSCGVAGPQGLSGTSLLSLPPELRLQIYGHLFASMGSGRITAWEDEDAANKPSQGFKAKTQRRISAVPHDGDAWPGFMRSCSLVRHEAMPLYLSYLMQMRISVCRHAEVVQSVDARRRWERTSEQRLVWKVGDESSRQEVEAGLTKAERVWETMASSWRRGS</sequence>
<dbReference type="AlphaFoldDB" id="A0AAN7WCF3"/>
<gene>
    <name evidence="1" type="ORF">LTR97_008300</name>
</gene>
<dbReference type="EMBL" id="JAVRQU010000013">
    <property type="protein sequence ID" value="KAK5695880.1"/>
    <property type="molecule type" value="Genomic_DNA"/>
</dbReference>